<gene>
    <name evidence="2" type="ORF">A2785_00885</name>
</gene>
<sequence length="151" mass="16735">MITEQLQGYKQRLEGLKSKSTLAGVIAYGGFMEFIGTIALQALQKGDPALVQTAQYLSLIAMSGGTINNIISETTKVELNKELFSVELEAQQEKLRGLVRTLPQDAFENIWGVLRGVRDTAISTNERLGDEFESTYQIYAERAGESQEQLD</sequence>
<protein>
    <submittedName>
        <fullName evidence="2">Uncharacterized protein</fullName>
    </submittedName>
</protein>
<evidence type="ECO:0000313" key="2">
    <source>
        <dbReference type="EMBL" id="OGY16126.1"/>
    </source>
</evidence>
<name>A0A1G1VL53_9BACT</name>
<dbReference type="Proteomes" id="UP000179069">
    <property type="component" value="Unassembled WGS sequence"/>
</dbReference>
<accession>A0A1G1VL53</accession>
<reference evidence="2 3" key="1">
    <citation type="journal article" date="2016" name="Nat. Commun.">
        <title>Thousands of microbial genomes shed light on interconnected biogeochemical processes in an aquifer system.</title>
        <authorList>
            <person name="Anantharaman K."/>
            <person name="Brown C.T."/>
            <person name="Hug L.A."/>
            <person name="Sharon I."/>
            <person name="Castelle C.J."/>
            <person name="Probst A.J."/>
            <person name="Thomas B.C."/>
            <person name="Singh A."/>
            <person name="Wilkins M.J."/>
            <person name="Karaoz U."/>
            <person name="Brodie E.L."/>
            <person name="Williams K.H."/>
            <person name="Hubbard S.S."/>
            <person name="Banfield J.F."/>
        </authorList>
    </citation>
    <scope>NUCLEOTIDE SEQUENCE [LARGE SCALE GENOMIC DNA]</scope>
</reference>
<keyword evidence="1" id="KW-0472">Membrane</keyword>
<dbReference type="AlphaFoldDB" id="A0A1G1VL53"/>
<keyword evidence="1" id="KW-1133">Transmembrane helix</keyword>
<dbReference type="EMBL" id="MHCI01000019">
    <property type="protein sequence ID" value="OGY16126.1"/>
    <property type="molecule type" value="Genomic_DNA"/>
</dbReference>
<organism evidence="2 3">
    <name type="scientific">Candidatus Chisholmbacteria bacterium RIFCSPHIGHO2_01_FULL_49_18</name>
    <dbReference type="NCBI Taxonomy" id="1797590"/>
    <lineage>
        <taxon>Bacteria</taxon>
        <taxon>Candidatus Chisholmiibacteriota</taxon>
    </lineage>
</organism>
<feature type="transmembrane region" description="Helical" evidence="1">
    <location>
        <begin position="21"/>
        <end position="43"/>
    </location>
</feature>
<keyword evidence="1" id="KW-0812">Transmembrane</keyword>
<comment type="caution">
    <text evidence="2">The sequence shown here is derived from an EMBL/GenBank/DDBJ whole genome shotgun (WGS) entry which is preliminary data.</text>
</comment>
<evidence type="ECO:0000313" key="3">
    <source>
        <dbReference type="Proteomes" id="UP000179069"/>
    </source>
</evidence>
<feature type="transmembrane region" description="Helical" evidence="1">
    <location>
        <begin position="49"/>
        <end position="71"/>
    </location>
</feature>
<evidence type="ECO:0000256" key="1">
    <source>
        <dbReference type="SAM" id="Phobius"/>
    </source>
</evidence>
<proteinExistence type="predicted"/>